<dbReference type="PANTHER" id="PTHR33221:SF15">
    <property type="entry name" value="HTH-TYPE TRANSCRIPTIONAL REGULATOR YWGB-RELATED"/>
    <property type="match status" value="1"/>
</dbReference>
<name>A0A8J7PFD5_9BACT</name>
<sequence length="133" mass="15048">MVRDNRTYTSDELAKMLDTNPVLVRRTMAALRDQGYVRSERGHGGGWQLSCDLEKVSLLDIYLAIDKPTMFNIGASERGSDCQIEKIVNESISEALDEAENLILKRFGEVRLAMLNSELDKLEPKASLKKHKH</sequence>
<comment type="caution">
    <text evidence="1">The sequence shown here is derived from an EMBL/GenBank/DDBJ whole genome shotgun (WGS) entry which is preliminary data.</text>
</comment>
<dbReference type="PROSITE" id="PS51197">
    <property type="entry name" value="HTH_RRF2_2"/>
    <property type="match status" value="1"/>
</dbReference>
<dbReference type="InterPro" id="IPR000944">
    <property type="entry name" value="Tscrpt_reg_Rrf2"/>
</dbReference>
<dbReference type="PANTHER" id="PTHR33221">
    <property type="entry name" value="WINGED HELIX-TURN-HELIX TRANSCRIPTIONAL REGULATOR, RRF2 FAMILY"/>
    <property type="match status" value="1"/>
</dbReference>
<dbReference type="Pfam" id="PF02082">
    <property type="entry name" value="Rrf2"/>
    <property type="match status" value="1"/>
</dbReference>
<evidence type="ECO:0000313" key="2">
    <source>
        <dbReference type="Proteomes" id="UP000664277"/>
    </source>
</evidence>
<proteinExistence type="predicted"/>
<protein>
    <submittedName>
        <fullName evidence="1">Rrf2 family transcriptional regulator</fullName>
    </submittedName>
</protein>
<dbReference type="GO" id="GO:0005829">
    <property type="term" value="C:cytosol"/>
    <property type="evidence" value="ECO:0007669"/>
    <property type="project" value="TreeGrafter"/>
</dbReference>
<evidence type="ECO:0000313" key="1">
    <source>
        <dbReference type="EMBL" id="MBN8659013.1"/>
    </source>
</evidence>
<dbReference type="Proteomes" id="UP000664277">
    <property type="component" value="Unassembled WGS sequence"/>
</dbReference>
<dbReference type="InterPro" id="IPR036390">
    <property type="entry name" value="WH_DNA-bd_sf"/>
</dbReference>
<dbReference type="EMBL" id="JAFLCK010000001">
    <property type="protein sequence ID" value="MBN8659013.1"/>
    <property type="molecule type" value="Genomic_DNA"/>
</dbReference>
<dbReference type="InterPro" id="IPR036388">
    <property type="entry name" value="WH-like_DNA-bd_sf"/>
</dbReference>
<accession>A0A8J7PFD5</accession>
<organism evidence="1 2">
    <name type="scientific">Candidatus Obscuribacter phosphatis</name>
    <dbReference type="NCBI Taxonomy" id="1906157"/>
    <lineage>
        <taxon>Bacteria</taxon>
        <taxon>Bacillati</taxon>
        <taxon>Candidatus Melainabacteria</taxon>
        <taxon>Candidatus Obscuribacterales</taxon>
        <taxon>Candidatus Obscuribacteraceae</taxon>
        <taxon>Candidatus Obscuribacter</taxon>
    </lineage>
</organism>
<dbReference type="Gene3D" id="1.10.10.10">
    <property type="entry name" value="Winged helix-like DNA-binding domain superfamily/Winged helix DNA-binding domain"/>
    <property type="match status" value="1"/>
</dbReference>
<reference evidence="1" key="1">
    <citation type="submission" date="2021-02" db="EMBL/GenBank/DDBJ databases">
        <title>Genome-Resolved Metagenomics of a Microbial Community Performing Photosynthetic Biological Nutrient Removal.</title>
        <authorList>
            <person name="Mcdaniel E.A."/>
        </authorList>
    </citation>
    <scope>NUCLEOTIDE SEQUENCE</scope>
    <source>
        <strain evidence="1">UWPOB_OBS1</strain>
    </source>
</reference>
<dbReference type="GO" id="GO:0003700">
    <property type="term" value="F:DNA-binding transcription factor activity"/>
    <property type="evidence" value="ECO:0007669"/>
    <property type="project" value="TreeGrafter"/>
</dbReference>
<dbReference type="SUPFAM" id="SSF46785">
    <property type="entry name" value="Winged helix' DNA-binding domain"/>
    <property type="match status" value="1"/>
</dbReference>
<gene>
    <name evidence="1" type="ORF">J0M35_01520</name>
</gene>
<dbReference type="AlphaFoldDB" id="A0A8J7PFD5"/>